<keyword evidence="2" id="KW-1185">Reference proteome</keyword>
<reference evidence="1 2" key="1">
    <citation type="submission" date="2016-08" db="EMBL/GenBank/DDBJ databases">
        <title>Hymenobacter coccineus sp. nov., Hymenobacter lapidarius sp. nov. and Hymenobacter glacialis sp. nov., isolated from Antarctic soil.</title>
        <authorList>
            <person name="Sedlacek I."/>
            <person name="Kralova S."/>
            <person name="Kyrova K."/>
            <person name="Maslanova I."/>
            <person name="Stankova E."/>
            <person name="Vrbovska V."/>
            <person name="Nemec M."/>
            <person name="Bartak M."/>
            <person name="Svec P."/>
            <person name="Busse H.-J."/>
            <person name="Pantucek R."/>
        </authorList>
    </citation>
    <scope>NUCLEOTIDE SEQUENCE [LARGE SCALE GENOMIC DNA]</scope>
    <source>
        <strain evidence="1 2">CCM 8643</strain>
    </source>
</reference>
<protein>
    <submittedName>
        <fullName evidence="1">Uncharacterized protein</fullName>
    </submittedName>
</protein>
<name>A0A1G1SRA1_9BACT</name>
<proteinExistence type="predicted"/>
<dbReference type="EMBL" id="MDZB01000168">
    <property type="protein sequence ID" value="OGX81162.1"/>
    <property type="molecule type" value="Genomic_DNA"/>
</dbReference>
<organism evidence="1 2">
    <name type="scientific">Hymenobacter lapidarius</name>
    <dbReference type="NCBI Taxonomy" id="1908237"/>
    <lineage>
        <taxon>Bacteria</taxon>
        <taxon>Pseudomonadati</taxon>
        <taxon>Bacteroidota</taxon>
        <taxon>Cytophagia</taxon>
        <taxon>Cytophagales</taxon>
        <taxon>Hymenobacteraceae</taxon>
        <taxon>Hymenobacter</taxon>
    </lineage>
</organism>
<sequence>MGGFHALGDVLAPRQHDERALGRGLLQELGVGPYGAVGDREGELVLEEELGARGGDGVEVGEGFPVADAQLLHVFVDAVEETVLAEALEVKGGALVELTGEALGLEGEQADGLAAVALDDAVAQALAAFLTLVAVALDDAALDQVAEHVGGVAGAVFFLHDGLVGGHEVAGHPAAVEARGSGEVAEEVSVLVLLAVDAALPEAEAAEHGRDVGQGAGDVELAVGAVSGSRHEGLIEKAGGGDRWFQHRGLKAGGWNAGGGLQLTLPGPGRC</sequence>
<evidence type="ECO:0000313" key="1">
    <source>
        <dbReference type="EMBL" id="OGX81162.1"/>
    </source>
</evidence>
<dbReference type="Proteomes" id="UP000176294">
    <property type="component" value="Unassembled WGS sequence"/>
</dbReference>
<dbReference type="AlphaFoldDB" id="A0A1G1SRA1"/>
<gene>
    <name evidence="1" type="ORF">BEN47_19360</name>
</gene>
<accession>A0A1G1SRA1</accession>
<evidence type="ECO:0000313" key="2">
    <source>
        <dbReference type="Proteomes" id="UP000176294"/>
    </source>
</evidence>
<comment type="caution">
    <text evidence="1">The sequence shown here is derived from an EMBL/GenBank/DDBJ whole genome shotgun (WGS) entry which is preliminary data.</text>
</comment>